<feature type="binding site" evidence="8">
    <location>
        <position position="57"/>
    </location>
    <ligand>
        <name>NADPH</name>
        <dbReference type="ChEBI" id="CHEBI:57783"/>
    </ligand>
</feature>
<protein>
    <recommendedName>
        <fullName evidence="6 7">Pyrroline-5-carboxylate reductase</fullName>
        <shortName evidence="6">P5C reductase</shortName>
        <shortName evidence="6">P5CR</shortName>
        <ecNumber evidence="6 7">1.5.1.2</ecNumber>
    </recommendedName>
    <alternativeName>
        <fullName evidence="6">PCA reductase</fullName>
    </alternativeName>
</protein>
<dbReference type="InterPro" id="IPR036291">
    <property type="entry name" value="NAD(P)-bd_dom_sf"/>
</dbReference>
<accession>A0A9E2NVA8</accession>
<dbReference type="EMBL" id="JAHLFK010000048">
    <property type="protein sequence ID" value="MBU3830133.1"/>
    <property type="molecule type" value="Genomic_DNA"/>
</dbReference>
<dbReference type="PIRSF" id="PIRSF000193">
    <property type="entry name" value="Pyrrol-5-carb_rd"/>
    <property type="match status" value="1"/>
</dbReference>
<dbReference type="NCBIfam" id="TIGR00112">
    <property type="entry name" value="proC"/>
    <property type="match status" value="1"/>
</dbReference>
<dbReference type="Gene3D" id="1.10.3730.10">
    <property type="entry name" value="ProC C-terminal domain-like"/>
    <property type="match status" value="1"/>
</dbReference>
<dbReference type="SUPFAM" id="SSF51735">
    <property type="entry name" value="NAD(P)-binding Rossmann-fold domains"/>
    <property type="match status" value="1"/>
</dbReference>
<evidence type="ECO:0000256" key="5">
    <source>
        <dbReference type="ARBA" id="ARBA00058118"/>
    </source>
</evidence>
<keyword evidence="2 6" id="KW-0641">Proline biosynthesis</keyword>
<evidence type="ECO:0000259" key="10">
    <source>
        <dbReference type="Pfam" id="PF03807"/>
    </source>
</evidence>
<evidence type="ECO:0000256" key="7">
    <source>
        <dbReference type="NCBIfam" id="TIGR00112"/>
    </source>
</evidence>
<comment type="function">
    <text evidence="5 6">Catalyzes the reduction of 1-pyrroline-5-carboxylate (PCA) to L-proline.</text>
</comment>
<dbReference type="PROSITE" id="PS00521">
    <property type="entry name" value="P5CR"/>
    <property type="match status" value="1"/>
</dbReference>
<comment type="similarity">
    <text evidence="1 6 9">Belongs to the pyrroline-5-carboxylate reductase family.</text>
</comment>
<reference evidence="12" key="2">
    <citation type="submission" date="2021-04" db="EMBL/GenBank/DDBJ databases">
        <authorList>
            <person name="Gilroy R."/>
        </authorList>
    </citation>
    <scope>NUCLEOTIDE SEQUENCE</scope>
    <source>
        <strain evidence="12">876</strain>
    </source>
</reference>
<reference evidence="12" key="1">
    <citation type="journal article" date="2021" name="PeerJ">
        <title>Extensive microbial diversity within the chicken gut microbiome revealed by metagenomics and culture.</title>
        <authorList>
            <person name="Gilroy R."/>
            <person name="Ravi A."/>
            <person name="Getino M."/>
            <person name="Pursley I."/>
            <person name="Horton D.L."/>
            <person name="Alikhan N.F."/>
            <person name="Baker D."/>
            <person name="Gharbi K."/>
            <person name="Hall N."/>
            <person name="Watson M."/>
            <person name="Adriaenssens E.M."/>
            <person name="Foster-Nyarko E."/>
            <person name="Jarju S."/>
            <person name="Secka A."/>
            <person name="Antonio M."/>
            <person name="Oren A."/>
            <person name="Chaudhuri R.R."/>
            <person name="La Ragione R."/>
            <person name="Hildebrand F."/>
            <person name="Pallen M.J."/>
        </authorList>
    </citation>
    <scope>NUCLEOTIDE SEQUENCE</scope>
    <source>
        <strain evidence="12">876</strain>
    </source>
</reference>
<dbReference type="Proteomes" id="UP000824180">
    <property type="component" value="Unassembled WGS sequence"/>
</dbReference>
<dbReference type="Pfam" id="PF14748">
    <property type="entry name" value="P5CR_dimer"/>
    <property type="match status" value="1"/>
</dbReference>
<organism evidence="12 13">
    <name type="scientific">Candidatus Limosilactobacillus merdavium</name>
    <dbReference type="NCBI Taxonomy" id="2838651"/>
    <lineage>
        <taxon>Bacteria</taxon>
        <taxon>Bacillati</taxon>
        <taxon>Bacillota</taxon>
        <taxon>Bacilli</taxon>
        <taxon>Lactobacillales</taxon>
        <taxon>Lactobacillaceae</taxon>
        <taxon>Limosilactobacillus</taxon>
    </lineage>
</organism>
<evidence type="ECO:0000256" key="9">
    <source>
        <dbReference type="RuleBase" id="RU003903"/>
    </source>
</evidence>
<comment type="caution">
    <text evidence="12">The sequence shown here is derived from an EMBL/GenBank/DDBJ whole genome shotgun (WGS) entry which is preliminary data.</text>
</comment>
<proteinExistence type="inferred from homology"/>
<sequence>METNQQTIAVVGVGNMGSAIIKGLVNTNQFNIIGENPDNPRVTKLGQDLGFTVVNNNQDVVNANPDFVVLTTPAPITIKIAQELSQLPASTTVISAAAGVSLKELQSVITNATVATMIPNTPVAVNAGTIGLALPEAITDEKANKIIAFLKLLGDVIPVSENQLDIVGVIGGCGPAFVDVFMDAMSDGAVANGMNRQTAYRLISSMVKGTGKLAFDTNKLPAELRDQVTSPAGTTIKGVMALEKNQFRYAVIDAINKAAGK</sequence>
<keyword evidence="4 6" id="KW-0560">Oxidoreductase</keyword>
<evidence type="ECO:0000256" key="1">
    <source>
        <dbReference type="ARBA" id="ARBA00005525"/>
    </source>
</evidence>
<evidence type="ECO:0000256" key="4">
    <source>
        <dbReference type="ARBA" id="ARBA00023002"/>
    </source>
</evidence>
<evidence type="ECO:0000259" key="11">
    <source>
        <dbReference type="Pfam" id="PF14748"/>
    </source>
</evidence>
<dbReference type="AlphaFoldDB" id="A0A9E2NVA8"/>
<comment type="pathway">
    <text evidence="6 9">Amino-acid biosynthesis; L-proline biosynthesis; L-proline from L-glutamate 5-semialdehyde: step 1/1.</text>
</comment>
<comment type="catalytic activity">
    <reaction evidence="6">
        <text>L-proline + NAD(+) = (S)-1-pyrroline-5-carboxylate + NADH + 2 H(+)</text>
        <dbReference type="Rhea" id="RHEA:14105"/>
        <dbReference type="ChEBI" id="CHEBI:15378"/>
        <dbReference type="ChEBI" id="CHEBI:17388"/>
        <dbReference type="ChEBI" id="CHEBI:57540"/>
        <dbReference type="ChEBI" id="CHEBI:57945"/>
        <dbReference type="ChEBI" id="CHEBI:60039"/>
        <dbReference type="EC" id="1.5.1.2"/>
    </reaction>
</comment>
<evidence type="ECO:0000313" key="12">
    <source>
        <dbReference type="EMBL" id="MBU3830133.1"/>
    </source>
</evidence>
<dbReference type="SUPFAM" id="SSF48179">
    <property type="entry name" value="6-phosphogluconate dehydrogenase C-terminal domain-like"/>
    <property type="match status" value="1"/>
</dbReference>
<dbReference type="HAMAP" id="MF_01925">
    <property type="entry name" value="P5C_reductase"/>
    <property type="match status" value="1"/>
</dbReference>
<evidence type="ECO:0000313" key="13">
    <source>
        <dbReference type="Proteomes" id="UP000824180"/>
    </source>
</evidence>
<feature type="domain" description="Pyrroline-5-carboxylate reductase dimerisation" evidence="11">
    <location>
        <begin position="161"/>
        <end position="259"/>
    </location>
</feature>
<gene>
    <name evidence="6 12" type="primary">proC</name>
    <name evidence="12" type="ORF">H9843_04490</name>
</gene>
<comment type="catalytic activity">
    <reaction evidence="6 9">
        <text>L-proline + NADP(+) = (S)-1-pyrroline-5-carboxylate + NADPH + 2 H(+)</text>
        <dbReference type="Rhea" id="RHEA:14109"/>
        <dbReference type="ChEBI" id="CHEBI:15378"/>
        <dbReference type="ChEBI" id="CHEBI:17388"/>
        <dbReference type="ChEBI" id="CHEBI:57783"/>
        <dbReference type="ChEBI" id="CHEBI:58349"/>
        <dbReference type="ChEBI" id="CHEBI:60039"/>
        <dbReference type="EC" id="1.5.1.2"/>
    </reaction>
</comment>
<evidence type="ECO:0000256" key="6">
    <source>
        <dbReference type="HAMAP-Rule" id="MF_01925"/>
    </source>
</evidence>
<keyword evidence="3 6" id="KW-0521">NADP</keyword>
<feature type="domain" description="Pyrroline-5-carboxylate reductase catalytic N-terminal" evidence="10">
    <location>
        <begin position="7"/>
        <end position="99"/>
    </location>
</feature>
<evidence type="ECO:0000256" key="8">
    <source>
        <dbReference type="PIRSR" id="PIRSR000193-1"/>
    </source>
</evidence>
<keyword evidence="6 9" id="KW-0028">Amino-acid biosynthesis</keyword>
<dbReference type="InterPro" id="IPR053790">
    <property type="entry name" value="P5CR-like_CS"/>
</dbReference>
<dbReference type="PANTHER" id="PTHR11645">
    <property type="entry name" value="PYRROLINE-5-CARBOXYLATE REDUCTASE"/>
    <property type="match status" value="1"/>
</dbReference>
<dbReference type="InterPro" id="IPR000304">
    <property type="entry name" value="Pyrroline-COOH_reductase"/>
</dbReference>
<dbReference type="GO" id="GO:0004735">
    <property type="term" value="F:pyrroline-5-carboxylate reductase activity"/>
    <property type="evidence" value="ECO:0007669"/>
    <property type="project" value="UniProtKB-UniRule"/>
</dbReference>
<dbReference type="Pfam" id="PF03807">
    <property type="entry name" value="F420_oxidored"/>
    <property type="match status" value="1"/>
</dbReference>
<dbReference type="GO" id="GO:0055129">
    <property type="term" value="P:L-proline biosynthetic process"/>
    <property type="evidence" value="ECO:0007669"/>
    <property type="project" value="UniProtKB-UniRule"/>
</dbReference>
<name>A0A9E2NVA8_9LACO</name>
<dbReference type="PANTHER" id="PTHR11645:SF0">
    <property type="entry name" value="PYRROLINE-5-CARBOXYLATE REDUCTASE 3"/>
    <property type="match status" value="1"/>
</dbReference>
<dbReference type="Gene3D" id="3.40.50.720">
    <property type="entry name" value="NAD(P)-binding Rossmann-like Domain"/>
    <property type="match status" value="1"/>
</dbReference>
<dbReference type="InterPro" id="IPR029036">
    <property type="entry name" value="P5CR_dimer"/>
</dbReference>
<dbReference type="FunFam" id="1.10.3730.10:FF:000001">
    <property type="entry name" value="Pyrroline-5-carboxylate reductase"/>
    <property type="match status" value="1"/>
</dbReference>
<comment type="subcellular location">
    <subcellularLocation>
        <location evidence="6">Cytoplasm</location>
    </subcellularLocation>
</comment>
<dbReference type="InterPro" id="IPR028939">
    <property type="entry name" value="P5C_Rdtase_cat_N"/>
</dbReference>
<keyword evidence="6" id="KW-0963">Cytoplasm</keyword>
<dbReference type="GO" id="GO:0005737">
    <property type="term" value="C:cytoplasm"/>
    <property type="evidence" value="ECO:0007669"/>
    <property type="project" value="UniProtKB-SubCell"/>
</dbReference>
<dbReference type="EC" id="1.5.1.2" evidence="6 7"/>
<evidence type="ECO:0000256" key="2">
    <source>
        <dbReference type="ARBA" id="ARBA00022650"/>
    </source>
</evidence>
<evidence type="ECO:0000256" key="3">
    <source>
        <dbReference type="ARBA" id="ARBA00022857"/>
    </source>
</evidence>
<dbReference type="InterPro" id="IPR008927">
    <property type="entry name" value="6-PGluconate_DH-like_C_sf"/>
</dbReference>